<reference evidence="6 7" key="1">
    <citation type="journal article" date="2024" name="Microbiol. Resour. Announc.">
        <title>Genome annotations for the ascomycete fungi Trichoderma harzianum, Trichoderma aggressivum, and Purpureocillium lilacinum.</title>
        <authorList>
            <person name="Beijen E.P.W."/>
            <person name="Ohm R.A."/>
        </authorList>
    </citation>
    <scope>NUCLEOTIDE SEQUENCE [LARGE SCALE GENOMIC DNA]</scope>
    <source>
        <strain evidence="6 7">CBS 150709</strain>
    </source>
</reference>
<keyword evidence="7" id="KW-1185">Reference proteome</keyword>
<dbReference type="Proteomes" id="UP001287286">
    <property type="component" value="Unassembled WGS sequence"/>
</dbReference>
<dbReference type="SMART" id="SM00320">
    <property type="entry name" value="WD40"/>
    <property type="match status" value="3"/>
</dbReference>
<dbReference type="SUPFAM" id="SSF50978">
    <property type="entry name" value="WD40 repeat-like"/>
    <property type="match status" value="1"/>
</dbReference>
<accession>A0ABR0BJY4</accession>
<evidence type="ECO:0000256" key="3">
    <source>
        <dbReference type="ARBA" id="ARBA00022737"/>
    </source>
</evidence>
<evidence type="ECO:0000256" key="2">
    <source>
        <dbReference type="ARBA" id="ARBA00022574"/>
    </source>
</evidence>
<keyword evidence="2" id="KW-0853">WD repeat</keyword>
<dbReference type="InterPro" id="IPR036322">
    <property type="entry name" value="WD40_repeat_dom_sf"/>
</dbReference>
<gene>
    <name evidence="6" type="ORF">Purlil1_11573</name>
</gene>
<organism evidence="6 7">
    <name type="scientific">Purpureocillium lilacinum</name>
    <name type="common">Paecilomyces lilacinus</name>
    <dbReference type="NCBI Taxonomy" id="33203"/>
    <lineage>
        <taxon>Eukaryota</taxon>
        <taxon>Fungi</taxon>
        <taxon>Dikarya</taxon>
        <taxon>Ascomycota</taxon>
        <taxon>Pezizomycotina</taxon>
        <taxon>Sordariomycetes</taxon>
        <taxon>Hypocreomycetidae</taxon>
        <taxon>Hypocreales</taxon>
        <taxon>Ophiocordycipitaceae</taxon>
        <taxon>Purpureocillium</taxon>
    </lineage>
</organism>
<sequence>MAPFDLVAGEPYSVSALVSCPSEQDPTSLKMRAGPEYDHSPVCAPELEEHWSLRGKHKALEEGKVPGGARPVRDSGASRCTLCPPSEVVSPETLHKLATGEKLLTLGVLEVPSQPATDELALAPQNVCVRPCAAAAAAASTHLARRFQVVGVAASIGDRPSPSDSPILRSRRLPSGRSLAIPTLWNTSRITCRLRLPACIACPDHPCWQFRWRCVASNSAADELWDAQRSEKATGAISKRSSGQDHCIAQPVRDKESPNDDFHLHNDVMDFELLVRKHHDGDTHPMVMACLGLPNTKTTSIHHRCRCLATLMEWKLWQWITPPAWGLFSACRAGEVDGPSHQSLARGEHGSHLTGRLGGALQAALGQLSAADTNRERAACTGHVASHRASHSAAPKQDSQTHPSNHRVSVATTLSEPRHFTSTCRRGERHPPCAAVLTTMTSPAAPRSRSGSASSHEPVAFCDCPATMNVRPPIETSNPTAVLSVSFNNDSSCFAAGLESGICIFHTKSCLLKASRDFNAGIGLIEMMGMANYLALVGGGKSPKFAMNKVGSLAARQVYPPLISLQAIIWDDMKGKVALEITALSSVRGVQLGRERIVVVLQNSVRIYSFAKPPTLLHVYETADNYRGLCCLSDKKVAFPGRTIGQIQLVDLATGNVSIIPAHSSALKAIQLSPDGELLASASETGTLIRVYSTGNCARVAELRRGIDPATIFSLAFSPSGGMLACTSDKSTLHIFDVPNPRRLSVHRSQQLGGDAEAGKWGILGRIPLMPRVFSDVYSFTSAPFEAGDESMIGGIPFSEGTVLGTTRPPKGVIGWVAEDSLVIVGAGQDARWEKFVLVDGEDGKRHCVREGWKRYLGNT</sequence>
<comment type="similarity">
    <text evidence="4">Belongs to the WD repeat PROPPIN family.</text>
</comment>
<comment type="subcellular location">
    <subcellularLocation>
        <location evidence="1">Vacuole membrane</location>
        <topology evidence="1">Peripheral membrane protein</topology>
    </subcellularLocation>
</comment>
<evidence type="ECO:0000313" key="6">
    <source>
        <dbReference type="EMBL" id="KAK4081483.1"/>
    </source>
</evidence>
<proteinExistence type="inferred from homology"/>
<name>A0ABR0BJY4_PURLI</name>
<feature type="compositionally biased region" description="Polar residues" evidence="5">
    <location>
        <begin position="397"/>
        <end position="412"/>
    </location>
</feature>
<evidence type="ECO:0008006" key="8">
    <source>
        <dbReference type="Google" id="ProtNLM"/>
    </source>
</evidence>
<dbReference type="InterPro" id="IPR015943">
    <property type="entry name" value="WD40/YVTN_repeat-like_dom_sf"/>
</dbReference>
<dbReference type="InterPro" id="IPR048720">
    <property type="entry name" value="PROPPIN"/>
</dbReference>
<dbReference type="Gene3D" id="2.130.10.10">
    <property type="entry name" value="YVTN repeat-like/Quinoprotein amine dehydrogenase"/>
    <property type="match status" value="1"/>
</dbReference>
<evidence type="ECO:0000256" key="4">
    <source>
        <dbReference type="ARBA" id="ARBA00025740"/>
    </source>
</evidence>
<comment type="caution">
    <text evidence="6">The sequence shown here is derived from an EMBL/GenBank/DDBJ whole genome shotgun (WGS) entry which is preliminary data.</text>
</comment>
<feature type="region of interest" description="Disordered" evidence="5">
    <location>
        <begin position="376"/>
        <end position="412"/>
    </location>
</feature>
<protein>
    <recommendedName>
        <fullName evidence="8">Phosphatidylinositol 3,5-bisphosphate-binding protein</fullName>
    </recommendedName>
</protein>
<dbReference type="EMBL" id="JAWRVI010000072">
    <property type="protein sequence ID" value="KAK4081483.1"/>
    <property type="molecule type" value="Genomic_DNA"/>
</dbReference>
<evidence type="ECO:0000313" key="7">
    <source>
        <dbReference type="Proteomes" id="UP001287286"/>
    </source>
</evidence>
<evidence type="ECO:0000256" key="5">
    <source>
        <dbReference type="SAM" id="MobiDB-lite"/>
    </source>
</evidence>
<keyword evidence="3" id="KW-0677">Repeat</keyword>
<evidence type="ECO:0000256" key="1">
    <source>
        <dbReference type="ARBA" id="ARBA00004148"/>
    </source>
</evidence>
<dbReference type="InterPro" id="IPR001680">
    <property type="entry name" value="WD40_rpt"/>
</dbReference>
<dbReference type="PANTHER" id="PTHR11227">
    <property type="entry name" value="WD-REPEAT PROTEIN INTERACTING WITH PHOSPHOINOSIDES WIPI -RELATED"/>
    <property type="match status" value="1"/>
</dbReference>
<dbReference type="Pfam" id="PF21032">
    <property type="entry name" value="PROPPIN"/>
    <property type="match status" value="1"/>
</dbReference>